<evidence type="ECO:0000313" key="2">
    <source>
        <dbReference type="Proteomes" id="UP001614391"/>
    </source>
</evidence>
<name>A0ABW8CNQ9_STRBI</name>
<keyword evidence="2" id="KW-1185">Reference proteome</keyword>
<sequence length="216" mass="23619">MARHDEDRRPLFEGDFGLSALTSWFPWDGPGTTAQDCLREAVAADEAARAPGSAAAVLLVDVLRLLESPLSDETIAALWCGATGGRHDIAYLRLGPREWLRTIADACRARLVEVAPDHRPAAPPADTARQAAVLREVRDADALLTGAPDAPATLTAVEEVVSRVDPDLGYRLLLRLLGTRRVHLTEERYARHLALCEHFGYGTEHVSEGVELLRHH</sequence>
<reference evidence="1 2" key="1">
    <citation type="submission" date="2024-10" db="EMBL/GenBank/DDBJ databases">
        <title>The Natural Products Discovery Center: Release of the First 8490 Sequenced Strains for Exploring Actinobacteria Biosynthetic Diversity.</title>
        <authorList>
            <person name="Kalkreuter E."/>
            <person name="Kautsar S.A."/>
            <person name="Yang D."/>
            <person name="Bader C.D."/>
            <person name="Teijaro C.N."/>
            <person name="Fluegel L."/>
            <person name="Davis C.M."/>
            <person name="Simpson J.R."/>
            <person name="Lauterbach L."/>
            <person name="Steele A.D."/>
            <person name="Gui C."/>
            <person name="Meng S."/>
            <person name="Li G."/>
            <person name="Viehrig K."/>
            <person name="Ye F."/>
            <person name="Su P."/>
            <person name="Kiefer A.F."/>
            <person name="Nichols A."/>
            <person name="Cepeda A.J."/>
            <person name="Yan W."/>
            <person name="Fan B."/>
            <person name="Jiang Y."/>
            <person name="Adhikari A."/>
            <person name="Zheng C.-J."/>
            <person name="Schuster L."/>
            <person name="Cowan T.M."/>
            <person name="Smanski M.J."/>
            <person name="Chevrette M.G."/>
            <person name="De Carvalho L.P.S."/>
            <person name="Shen B."/>
        </authorList>
    </citation>
    <scope>NUCLEOTIDE SEQUENCE [LARGE SCALE GENOMIC DNA]</scope>
    <source>
        <strain evidence="1 2">NPDC053346</strain>
    </source>
</reference>
<dbReference type="EMBL" id="JBITYT010000002">
    <property type="protein sequence ID" value="MFI9118486.1"/>
    <property type="molecule type" value="Genomic_DNA"/>
</dbReference>
<dbReference type="RefSeq" id="WP_399610524.1">
    <property type="nucleotide sequence ID" value="NZ_JBITYT010000002.1"/>
</dbReference>
<comment type="caution">
    <text evidence="1">The sequence shown here is derived from an EMBL/GenBank/DDBJ whole genome shotgun (WGS) entry which is preliminary data.</text>
</comment>
<gene>
    <name evidence="1" type="ORF">ACIGW0_03600</name>
</gene>
<dbReference type="Proteomes" id="UP001614391">
    <property type="component" value="Unassembled WGS sequence"/>
</dbReference>
<protein>
    <submittedName>
        <fullName evidence="1">Uncharacterized protein</fullName>
    </submittedName>
</protein>
<organism evidence="1 2">
    <name type="scientific">Streptomyces bikiniensis</name>
    <dbReference type="NCBI Taxonomy" id="1896"/>
    <lineage>
        <taxon>Bacteria</taxon>
        <taxon>Bacillati</taxon>
        <taxon>Actinomycetota</taxon>
        <taxon>Actinomycetes</taxon>
        <taxon>Kitasatosporales</taxon>
        <taxon>Streptomycetaceae</taxon>
        <taxon>Streptomyces</taxon>
    </lineage>
</organism>
<evidence type="ECO:0000313" key="1">
    <source>
        <dbReference type="EMBL" id="MFI9118486.1"/>
    </source>
</evidence>
<proteinExistence type="predicted"/>
<accession>A0ABW8CNQ9</accession>